<evidence type="ECO:0000313" key="2">
    <source>
        <dbReference type="EMBL" id="GAA4485454.1"/>
    </source>
</evidence>
<gene>
    <name evidence="2" type="ORF">GCM10023191_010130</name>
</gene>
<dbReference type="PANTHER" id="PTHR40763:SF4">
    <property type="entry name" value="DUF1707 DOMAIN-CONTAINING PROTEIN"/>
    <property type="match status" value="1"/>
</dbReference>
<name>A0ABP8PEW6_9ACTN</name>
<dbReference type="Pfam" id="PF08044">
    <property type="entry name" value="DUF1707"/>
    <property type="match status" value="1"/>
</dbReference>
<evidence type="ECO:0000259" key="1">
    <source>
        <dbReference type="Pfam" id="PF08044"/>
    </source>
</evidence>
<keyword evidence="3" id="KW-1185">Reference proteome</keyword>
<evidence type="ECO:0000313" key="3">
    <source>
        <dbReference type="Proteomes" id="UP001500503"/>
    </source>
</evidence>
<protein>
    <submittedName>
        <fullName evidence="2">DUF1707 domain-containing protein</fullName>
    </submittedName>
</protein>
<dbReference type="Proteomes" id="UP001500503">
    <property type="component" value="Unassembled WGS sequence"/>
</dbReference>
<feature type="domain" description="DUF1707" evidence="1">
    <location>
        <begin position="38"/>
        <end position="89"/>
    </location>
</feature>
<proteinExistence type="predicted"/>
<organism evidence="2 3">
    <name type="scientific">Actinoallomurus oryzae</name>
    <dbReference type="NCBI Taxonomy" id="502180"/>
    <lineage>
        <taxon>Bacteria</taxon>
        <taxon>Bacillati</taxon>
        <taxon>Actinomycetota</taxon>
        <taxon>Actinomycetes</taxon>
        <taxon>Streptosporangiales</taxon>
        <taxon>Thermomonosporaceae</taxon>
        <taxon>Actinoallomurus</taxon>
    </lineage>
</organism>
<sequence length="222" mass="24693">MAISFTVGSAYDRPPTNIVWVVDLPWKSDSDDLSPRELRASDTDRENVVRLLREAHGDGRITLDEHGERVERAYAARTLGELAELTRDLLPADRQPIRLDPGPLHALFGTVRRDGRWVVPGRFAAAAVFGTLEIDLREALLQRRHIVVRASVLGGRLRLVVPEGVRVEFTGRSIVGTQALRVRQPQGPDVPVIEVSGTVVFGSVGARTPKRRRLGRLRRPAR</sequence>
<comment type="caution">
    <text evidence="2">The sequence shown here is derived from an EMBL/GenBank/DDBJ whole genome shotgun (WGS) entry which is preliminary data.</text>
</comment>
<dbReference type="InterPro" id="IPR012551">
    <property type="entry name" value="DUF1707_SHOCT-like"/>
</dbReference>
<reference evidence="3" key="1">
    <citation type="journal article" date="2019" name="Int. J. Syst. Evol. Microbiol.">
        <title>The Global Catalogue of Microorganisms (GCM) 10K type strain sequencing project: providing services to taxonomists for standard genome sequencing and annotation.</title>
        <authorList>
            <consortium name="The Broad Institute Genomics Platform"/>
            <consortium name="The Broad Institute Genome Sequencing Center for Infectious Disease"/>
            <person name="Wu L."/>
            <person name="Ma J."/>
        </authorList>
    </citation>
    <scope>NUCLEOTIDE SEQUENCE [LARGE SCALE GENOMIC DNA]</scope>
    <source>
        <strain evidence="3">JCM 17933</strain>
    </source>
</reference>
<accession>A0ABP8PEW6</accession>
<dbReference type="EMBL" id="BAABHF010000010">
    <property type="protein sequence ID" value="GAA4485454.1"/>
    <property type="molecule type" value="Genomic_DNA"/>
</dbReference>
<dbReference type="PANTHER" id="PTHR40763">
    <property type="entry name" value="MEMBRANE PROTEIN-RELATED"/>
    <property type="match status" value="1"/>
</dbReference>